<dbReference type="Pfam" id="PF02653">
    <property type="entry name" value="BPD_transp_2"/>
    <property type="match status" value="1"/>
</dbReference>
<dbReference type="GO" id="GO:0022857">
    <property type="term" value="F:transmembrane transporter activity"/>
    <property type="evidence" value="ECO:0007669"/>
    <property type="project" value="InterPro"/>
</dbReference>
<feature type="transmembrane region" description="Helical" evidence="7">
    <location>
        <begin position="255"/>
        <end position="274"/>
    </location>
</feature>
<evidence type="ECO:0000256" key="2">
    <source>
        <dbReference type="ARBA" id="ARBA00022475"/>
    </source>
</evidence>
<dbReference type="RefSeq" id="WP_245919743.1">
    <property type="nucleotide sequence ID" value="NZ_FZNP01000010.1"/>
</dbReference>
<name>A0A239BAM3_9ACTN</name>
<feature type="transmembrane region" description="Helical" evidence="7">
    <location>
        <begin position="160"/>
        <end position="177"/>
    </location>
</feature>
<evidence type="ECO:0000256" key="4">
    <source>
        <dbReference type="ARBA" id="ARBA00022989"/>
    </source>
</evidence>
<keyword evidence="2" id="KW-1003">Cell membrane</keyword>
<dbReference type="PANTHER" id="PTHR32196">
    <property type="entry name" value="ABC TRANSPORTER PERMEASE PROTEIN YPHD-RELATED-RELATED"/>
    <property type="match status" value="1"/>
</dbReference>
<keyword evidence="3 7" id="KW-0812">Transmembrane</keyword>
<dbReference type="Proteomes" id="UP000198420">
    <property type="component" value="Unassembled WGS sequence"/>
</dbReference>
<proteinExistence type="predicted"/>
<accession>A0A239BAM3</accession>
<feature type="transmembrane region" description="Helical" evidence="7">
    <location>
        <begin position="82"/>
        <end position="104"/>
    </location>
</feature>
<keyword evidence="4 7" id="KW-1133">Transmembrane helix</keyword>
<feature type="transmembrane region" description="Helical" evidence="7">
    <location>
        <begin position="309"/>
        <end position="328"/>
    </location>
</feature>
<feature type="transmembrane region" description="Helical" evidence="7">
    <location>
        <begin position="110"/>
        <end position="127"/>
    </location>
</feature>
<evidence type="ECO:0000256" key="6">
    <source>
        <dbReference type="SAM" id="MobiDB-lite"/>
    </source>
</evidence>
<sequence>MTGTFHSGGSAPRTEENAGERGGVPARPTGKSGGGGPWRPFARGGAAGSREIHHLGLVAALVLLAVVGLVTEPGNFATSGNVVGILALAATIGVITVGQTFVIIGGGIDLSVGSVMALASVWATTVATQSYGPVVMALCAVIVGTGAGVVTGLLISYGRLVPFIATLAMLVAARGLAQRMSDRRTQLVRPENDAIEALSTTKVLGLPLVVYIFAAVAAAGWLLLNRTTFGRRTFAVGGNPEAARLAGIDVRRHTLMLYALSGFCCGIAALIIMARTTTGSSTHGDLYELDAIAAVIIGGTLLTGGRGTVAGSILGVLVFTLITNLFILNGLQTSDQLIAKGAIIVIAVLLQRRGLRSPT</sequence>
<feature type="transmembrane region" description="Helical" evidence="7">
    <location>
        <begin position="203"/>
        <end position="224"/>
    </location>
</feature>
<evidence type="ECO:0000256" key="5">
    <source>
        <dbReference type="ARBA" id="ARBA00023136"/>
    </source>
</evidence>
<comment type="subcellular location">
    <subcellularLocation>
        <location evidence="1">Cell membrane</location>
        <topology evidence="1">Multi-pass membrane protein</topology>
    </subcellularLocation>
</comment>
<gene>
    <name evidence="8" type="ORF">SAMN06265355_11092</name>
</gene>
<keyword evidence="5 7" id="KW-0472">Membrane</keyword>
<dbReference type="PANTHER" id="PTHR32196:SF72">
    <property type="entry name" value="RIBOSE IMPORT PERMEASE PROTEIN RBSC"/>
    <property type="match status" value="1"/>
</dbReference>
<dbReference type="InterPro" id="IPR001851">
    <property type="entry name" value="ABC_transp_permease"/>
</dbReference>
<keyword evidence="9" id="KW-1185">Reference proteome</keyword>
<feature type="transmembrane region" description="Helical" evidence="7">
    <location>
        <begin position="52"/>
        <end position="70"/>
    </location>
</feature>
<evidence type="ECO:0000256" key="1">
    <source>
        <dbReference type="ARBA" id="ARBA00004651"/>
    </source>
</evidence>
<dbReference type="GO" id="GO:0005886">
    <property type="term" value="C:plasma membrane"/>
    <property type="evidence" value="ECO:0007669"/>
    <property type="project" value="UniProtKB-SubCell"/>
</dbReference>
<evidence type="ECO:0000313" key="8">
    <source>
        <dbReference type="EMBL" id="SNS05026.1"/>
    </source>
</evidence>
<dbReference type="CDD" id="cd06579">
    <property type="entry name" value="TM_PBP1_transp_AraH_like"/>
    <property type="match status" value="1"/>
</dbReference>
<evidence type="ECO:0000313" key="9">
    <source>
        <dbReference type="Proteomes" id="UP000198420"/>
    </source>
</evidence>
<feature type="region of interest" description="Disordered" evidence="6">
    <location>
        <begin position="1"/>
        <end position="42"/>
    </location>
</feature>
<feature type="transmembrane region" description="Helical" evidence="7">
    <location>
        <begin position="134"/>
        <end position="154"/>
    </location>
</feature>
<organism evidence="8 9">
    <name type="scientific">Actinomadura mexicana</name>
    <dbReference type="NCBI Taxonomy" id="134959"/>
    <lineage>
        <taxon>Bacteria</taxon>
        <taxon>Bacillati</taxon>
        <taxon>Actinomycetota</taxon>
        <taxon>Actinomycetes</taxon>
        <taxon>Streptosporangiales</taxon>
        <taxon>Thermomonosporaceae</taxon>
        <taxon>Actinomadura</taxon>
    </lineage>
</organism>
<evidence type="ECO:0000256" key="3">
    <source>
        <dbReference type="ARBA" id="ARBA00022692"/>
    </source>
</evidence>
<evidence type="ECO:0000256" key="7">
    <source>
        <dbReference type="SAM" id="Phobius"/>
    </source>
</evidence>
<dbReference type="AlphaFoldDB" id="A0A239BAM3"/>
<dbReference type="EMBL" id="FZNP01000010">
    <property type="protein sequence ID" value="SNS05026.1"/>
    <property type="molecule type" value="Genomic_DNA"/>
</dbReference>
<protein>
    <submittedName>
        <fullName evidence="8">Ribose transport system permease protein</fullName>
    </submittedName>
</protein>
<reference evidence="9" key="1">
    <citation type="submission" date="2017-06" db="EMBL/GenBank/DDBJ databases">
        <authorList>
            <person name="Varghese N."/>
            <person name="Submissions S."/>
        </authorList>
    </citation>
    <scope>NUCLEOTIDE SEQUENCE [LARGE SCALE GENOMIC DNA]</scope>
    <source>
        <strain evidence="9">DSM 44485</strain>
    </source>
</reference>